<evidence type="ECO:0000256" key="5">
    <source>
        <dbReference type="RuleBase" id="RU003616"/>
    </source>
</evidence>
<dbReference type="PANTHER" id="PTHR45640">
    <property type="entry name" value="HEAT SHOCK PROTEIN HSP-12.2-RELATED"/>
    <property type="match status" value="1"/>
</dbReference>
<feature type="domain" description="SHSP" evidence="7">
    <location>
        <begin position="59"/>
        <end position="168"/>
    </location>
</feature>
<dbReference type="Pfam" id="PF00011">
    <property type="entry name" value="HSP20"/>
    <property type="match status" value="1"/>
</dbReference>
<dbReference type="GO" id="GO:0005737">
    <property type="term" value="C:cytoplasm"/>
    <property type="evidence" value="ECO:0007669"/>
    <property type="project" value="TreeGrafter"/>
</dbReference>
<dbReference type="GeneID" id="115882469"/>
<dbReference type="GO" id="GO:0009408">
    <property type="term" value="P:response to heat"/>
    <property type="evidence" value="ECO:0007669"/>
    <property type="project" value="UniProtKB-ARBA"/>
</dbReference>
<dbReference type="Gene3D" id="2.60.40.790">
    <property type="match status" value="1"/>
</dbReference>
<keyword evidence="8" id="KW-1185">Reference proteome</keyword>
<dbReference type="CDD" id="cd06526">
    <property type="entry name" value="metazoan_ACD"/>
    <property type="match status" value="1"/>
</dbReference>
<evidence type="ECO:0000256" key="1">
    <source>
        <dbReference type="ARBA" id="ARBA00023016"/>
    </source>
</evidence>
<dbReference type="GO" id="GO:0051082">
    <property type="term" value="F:unfolded protein binding"/>
    <property type="evidence" value="ECO:0007669"/>
    <property type="project" value="TreeGrafter"/>
</dbReference>
<reference evidence="9" key="1">
    <citation type="submission" date="2025-08" db="UniProtKB">
        <authorList>
            <consortium name="RefSeq"/>
        </authorList>
    </citation>
    <scope>IDENTIFICATION</scope>
    <source>
        <tissue evidence="9">Gonads</tissue>
    </source>
</reference>
<dbReference type="AlphaFoldDB" id="A0A6J2Y0E2"/>
<dbReference type="KEGG" id="soy:115882469"/>
<dbReference type="InterPro" id="IPR055269">
    <property type="entry name" value="Alpha-crystallin/HSP_16"/>
</dbReference>
<keyword evidence="3" id="KW-0479">Metal-binding</keyword>
<accession>A0A6J2Y0E2</accession>
<dbReference type="OrthoDB" id="1431247at2759"/>
<dbReference type="InterPro" id="IPR002068">
    <property type="entry name" value="A-crystallin/Hsp20_dom"/>
</dbReference>
<dbReference type="InterPro" id="IPR008978">
    <property type="entry name" value="HSP20-like_chaperone"/>
</dbReference>
<dbReference type="PROSITE" id="PS01031">
    <property type="entry name" value="SHSP"/>
    <property type="match status" value="1"/>
</dbReference>
<dbReference type="RefSeq" id="XP_030756399.1">
    <property type="nucleotide sequence ID" value="XM_030900539.1"/>
</dbReference>
<keyword evidence="3" id="KW-0862">Zinc</keyword>
<keyword evidence="1" id="KW-0346">Stress response</keyword>
<feature type="binding site" evidence="3">
    <location>
        <position position="109"/>
    </location>
    <ligand>
        <name>Zn(2+)</name>
        <dbReference type="ChEBI" id="CHEBI:29105"/>
        <label>1</label>
    </ligand>
</feature>
<name>A0A6J2Y0E2_SITOR</name>
<evidence type="ECO:0000256" key="3">
    <source>
        <dbReference type="PIRSR" id="PIRSR036514-1"/>
    </source>
</evidence>
<dbReference type="SUPFAM" id="SSF49764">
    <property type="entry name" value="HSP20-like chaperones"/>
    <property type="match status" value="1"/>
</dbReference>
<feature type="binding site" evidence="3">
    <location>
        <position position="107"/>
    </location>
    <ligand>
        <name>Zn(2+)</name>
        <dbReference type="ChEBI" id="CHEBI:29105"/>
        <label>2</label>
    </ligand>
</feature>
<dbReference type="InParanoid" id="A0A6J2Y0E2"/>
<sequence length="182" mass="20721">MSLIPLLFEDPDTLWTRPSRILDQQFGLSLLPEDLFRPVDWNNRILTRTPAGYLRNWRSGASEQDSGSVVKVDKDQFQANLDVQQFKPEEISVKITGDNVLTIEGKHEEKKDEHGFISRHFVRRYVLPKNCDLGKLESKLSSDGVLSVTAPVVQSREIEHKTVPIKQTGEPAKQTQAVEKKK</sequence>
<dbReference type="PRINTS" id="PR00299">
    <property type="entry name" value="ACRYSTALLIN"/>
</dbReference>
<dbReference type="GO" id="GO:0046872">
    <property type="term" value="F:metal ion binding"/>
    <property type="evidence" value="ECO:0007669"/>
    <property type="project" value="UniProtKB-KW"/>
</dbReference>
<gene>
    <name evidence="9" type="primary">LOC115882469</name>
</gene>
<protein>
    <submittedName>
        <fullName evidence="9">Protein lethal(2)essential for life-like</fullName>
    </submittedName>
</protein>
<evidence type="ECO:0000256" key="2">
    <source>
        <dbReference type="PIRNR" id="PIRNR036514"/>
    </source>
</evidence>
<evidence type="ECO:0000313" key="9">
    <source>
        <dbReference type="RefSeq" id="XP_030756399.1"/>
    </source>
</evidence>
<evidence type="ECO:0000313" key="8">
    <source>
        <dbReference type="Proteomes" id="UP000504635"/>
    </source>
</evidence>
<feature type="region of interest" description="Disordered" evidence="6">
    <location>
        <begin position="160"/>
        <end position="182"/>
    </location>
</feature>
<dbReference type="PANTHER" id="PTHR45640:SF13">
    <property type="entry name" value="HEAT SHOCK PROTEIN 22-RELATED"/>
    <property type="match status" value="1"/>
</dbReference>
<comment type="similarity">
    <text evidence="2 4 5">Belongs to the small heat shock protein (HSP20) family.</text>
</comment>
<dbReference type="PIRSF" id="PIRSF036514">
    <property type="entry name" value="Sm_HSP_B1"/>
    <property type="match status" value="1"/>
</dbReference>
<proteinExistence type="inferred from homology"/>
<feature type="binding site" evidence="3">
    <location>
        <position position="114"/>
    </location>
    <ligand>
        <name>Zn(2+)</name>
        <dbReference type="ChEBI" id="CHEBI:29105"/>
        <label>1</label>
    </ligand>
</feature>
<dbReference type="InterPro" id="IPR001436">
    <property type="entry name" value="Alpha-crystallin/sHSP_animal"/>
</dbReference>
<evidence type="ECO:0000256" key="6">
    <source>
        <dbReference type="SAM" id="MobiDB-lite"/>
    </source>
</evidence>
<feature type="binding site" evidence="3">
    <location>
        <position position="160"/>
    </location>
    <ligand>
        <name>Zn(2+)</name>
        <dbReference type="ChEBI" id="CHEBI:29105"/>
        <label>1</label>
    </ligand>
</feature>
<dbReference type="Proteomes" id="UP000504635">
    <property type="component" value="Unplaced"/>
</dbReference>
<dbReference type="GO" id="GO:0042026">
    <property type="term" value="P:protein refolding"/>
    <property type="evidence" value="ECO:0007669"/>
    <property type="project" value="TreeGrafter"/>
</dbReference>
<organism evidence="8 9">
    <name type="scientific">Sitophilus oryzae</name>
    <name type="common">Rice weevil</name>
    <name type="synonym">Curculio oryzae</name>
    <dbReference type="NCBI Taxonomy" id="7048"/>
    <lineage>
        <taxon>Eukaryota</taxon>
        <taxon>Metazoa</taxon>
        <taxon>Ecdysozoa</taxon>
        <taxon>Arthropoda</taxon>
        <taxon>Hexapoda</taxon>
        <taxon>Insecta</taxon>
        <taxon>Pterygota</taxon>
        <taxon>Neoptera</taxon>
        <taxon>Endopterygota</taxon>
        <taxon>Coleoptera</taxon>
        <taxon>Polyphaga</taxon>
        <taxon>Cucujiformia</taxon>
        <taxon>Curculionidae</taxon>
        <taxon>Dryophthorinae</taxon>
        <taxon>Sitophilus</taxon>
    </lineage>
</organism>
<evidence type="ECO:0000259" key="7">
    <source>
        <dbReference type="PROSITE" id="PS01031"/>
    </source>
</evidence>
<dbReference type="GO" id="GO:0005634">
    <property type="term" value="C:nucleus"/>
    <property type="evidence" value="ECO:0007669"/>
    <property type="project" value="TreeGrafter"/>
</dbReference>
<feature type="compositionally biased region" description="Polar residues" evidence="6">
    <location>
        <begin position="173"/>
        <end position="182"/>
    </location>
</feature>
<evidence type="ECO:0000256" key="4">
    <source>
        <dbReference type="PROSITE-ProRule" id="PRU00285"/>
    </source>
</evidence>